<dbReference type="Proteomes" id="UP001634393">
    <property type="component" value="Unassembled WGS sequence"/>
</dbReference>
<accession>A0ABD3RN30</accession>
<dbReference type="EMBL" id="JBJXBP010000008">
    <property type="protein sequence ID" value="KAL3814374.1"/>
    <property type="molecule type" value="Genomic_DNA"/>
</dbReference>
<dbReference type="Pfam" id="PF12014">
    <property type="entry name" value="Cyclin_D1_bind"/>
    <property type="match status" value="1"/>
</dbReference>
<organism evidence="2 3">
    <name type="scientific">Penstemon smallii</name>
    <dbReference type="NCBI Taxonomy" id="265156"/>
    <lineage>
        <taxon>Eukaryota</taxon>
        <taxon>Viridiplantae</taxon>
        <taxon>Streptophyta</taxon>
        <taxon>Embryophyta</taxon>
        <taxon>Tracheophyta</taxon>
        <taxon>Spermatophyta</taxon>
        <taxon>Magnoliopsida</taxon>
        <taxon>eudicotyledons</taxon>
        <taxon>Gunneridae</taxon>
        <taxon>Pentapetalae</taxon>
        <taxon>asterids</taxon>
        <taxon>lamiids</taxon>
        <taxon>Lamiales</taxon>
        <taxon>Plantaginaceae</taxon>
        <taxon>Cheloneae</taxon>
        <taxon>Penstemon</taxon>
    </lineage>
</organism>
<evidence type="ECO:0000256" key="1">
    <source>
        <dbReference type="SAM" id="MobiDB-lite"/>
    </source>
</evidence>
<evidence type="ECO:0000313" key="2">
    <source>
        <dbReference type="EMBL" id="KAL3814374.1"/>
    </source>
</evidence>
<dbReference type="AlphaFoldDB" id="A0ABD3RN30"/>
<sequence>MASICPPSFPSPLTDSNPHKLNFTNFRLPSSKLSKRSSQSRVSDSTLFFRCQNRRSDGAEDSNSGSESSWPWDFDMQETFRNAIKRFDDYLRSFRDQNVKGSVAVMEEWDWERWKKHFAEVDEQERIVSVLRSQLASAIETEDYEDAARIKVAIAAAATNDTVGKVMSHLQKSVEEERYGDAALVRDYAGAGLVGWWAGIAEDANDPYGRIIHIRAEYGRYIARSYSPRQLATASDGAPLFEVYLTNSKRGGYKQQAVYLKRKDAPLDLYSPPFKSSGSTRDPDSRDARDSKSKLFERSSDDAEDSEDRDDDSGFDNALRDMIPGVKVKVVKVTGPEKADRDLISKVIEQIIDEEEEEKDYDMENVETEDDIKSENDEEHNDIGLDASIGLGEDNEQKQVAVELVVGDGFIQKMSRGTQLKDLLRVPARLEKKGRLSFTFTVEEEAKDHISGSEGQSSPNKRAKLLGQRNIDHVMLDLVKSVGKGKIPMKVLKDVGDLINLTLSQARNRQPLSGSTTFNRIDVTSSSDPLNGVYIGAHGLYTSEVIHMKRRFGQWKEDGSTNKPSKIEFYEYVEAVKLTGDPYVPAGQVAFRAKIGKGYQLPHKGIIPEEFGVIARYRGQGRLSEPGFKNPRWVDGELVILDGKYIKGGPVVGFVYWAPEYHFLVFFNRLRLQD</sequence>
<gene>
    <name evidence="2" type="ORF">ACJIZ3_015642</name>
</gene>
<feature type="compositionally biased region" description="Basic and acidic residues" evidence="1">
    <location>
        <begin position="281"/>
        <end position="301"/>
    </location>
</feature>
<feature type="region of interest" description="Disordered" evidence="1">
    <location>
        <begin position="270"/>
        <end position="318"/>
    </location>
</feature>
<feature type="compositionally biased region" description="Acidic residues" evidence="1">
    <location>
        <begin position="302"/>
        <end position="314"/>
    </location>
</feature>
<protein>
    <recommendedName>
        <fullName evidence="4">Protein EXECUTER 1, chloroplastic</fullName>
    </recommendedName>
</protein>
<evidence type="ECO:0000313" key="3">
    <source>
        <dbReference type="Proteomes" id="UP001634393"/>
    </source>
</evidence>
<proteinExistence type="predicted"/>
<comment type="caution">
    <text evidence="2">The sequence shown here is derived from an EMBL/GenBank/DDBJ whole genome shotgun (WGS) entry which is preliminary data.</text>
</comment>
<dbReference type="PANTHER" id="PTHR33917">
    <property type="entry name" value="PROTEIN EXECUTER 1, CHLOROPLASTIC"/>
    <property type="match status" value="1"/>
</dbReference>
<name>A0ABD3RN30_9LAMI</name>
<keyword evidence="3" id="KW-1185">Reference proteome</keyword>
<reference evidence="2 3" key="1">
    <citation type="submission" date="2024-12" db="EMBL/GenBank/DDBJ databases">
        <title>The unique morphological basis and parallel evolutionary history of personate flowers in Penstemon.</title>
        <authorList>
            <person name="Depatie T.H."/>
            <person name="Wessinger C.A."/>
        </authorList>
    </citation>
    <scope>NUCLEOTIDE SEQUENCE [LARGE SCALE GENOMIC DNA]</scope>
    <source>
        <strain evidence="2">WTNN_2</strain>
        <tissue evidence="2">Leaf</tissue>
    </source>
</reference>
<evidence type="ECO:0008006" key="4">
    <source>
        <dbReference type="Google" id="ProtNLM"/>
    </source>
</evidence>
<dbReference type="InterPro" id="IPR044680">
    <property type="entry name" value="EX1/2"/>
</dbReference>
<dbReference type="PANTHER" id="PTHR33917:SF3">
    <property type="entry name" value="PROTEIN EXECUTER 1, CHLOROPLASTIC"/>
    <property type="match status" value="1"/>
</dbReference>